<feature type="region of interest" description="Disordered" evidence="2">
    <location>
        <begin position="20"/>
        <end position="52"/>
    </location>
</feature>
<reference evidence="5 6" key="1">
    <citation type="journal article" date="2018" name="Nat. Genet.">
        <title>Extensive intraspecific gene order and gene structural variations between Mo17 and other maize genomes.</title>
        <authorList>
            <person name="Sun S."/>
            <person name="Zhou Y."/>
            <person name="Chen J."/>
            <person name="Shi J."/>
            <person name="Zhao H."/>
            <person name="Zhao H."/>
            <person name="Song W."/>
            <person name="Zhang M."/>
            <person name="Cui Y."/>
            <person name="Dong X."/>
            <person name="Liu H."/>
            <person name="Ma X."/>
            <person name="Jiao Y."/>
            <person name="Wang B."/>
            <person name="Wei X."/>
            <person name="Stein J.C."/>
            <person name="Glaubitz J.C."/>
            <person name="Lu F."/>
            <person name="Yu G."/>
            <person name="Liang C."/>
            <person name="Fengler K."/>
            <person name="Li B."/>
            <person name="Rafalski A."/>
            <person name="Schnable P.S."/>
            <person name="Ware D.H."/>
            <person name="Buckler E.S."/>
            <person name="Lai J."/>
        </authorList>
    </citation>
    <scope>NUCLEOTIDE SEQUENCE [LARGE SCALE GENOMIC DNA]</scope>
    <source>
        <strain evidence="6">cv. Missouri 17</strain>
        <tissue evidence="5">Seedling</tissue>
    </source>
</reference>
<sequence>MERRQVLTATAAAALLGKSVAADVSSSDDSKAAGSKETRKREVDTDGEESSPRLSCLVHAASSTAVQAKGSATGLPSSPLTKQMKKKLLILDLNGLLADINQDRHNAHLSHGTIRGKLVFKRPYCDDFLRFCMHHFELGIWSSRLRANVDAAVDILMEDDVKQRLLFCWDLSKCTGTGFYTLENKTKPLVLKELKKLWDDLPWRQQGEFSPSNTLLLDDSPYKALRNPPHTAIFPCPYSYKDDKDDALGPGGDLRLYLESLATTADDVQRYVRDHPFGQPPITEAHKHWQFYRRILRTTTQVE</sequence>
<gene>
    <name evidence="5" type="ORF">Zm00014a_022679</name>
</gene>
<keyword evidence="1" id="KW-0813">Transport</keyword>
<comment type="subcellular location">
    <subcellularLocation>
        <location evidence="1">Mitochondrion inner membrane</location>
        <topology evidence="1">Single-pass membrane protein</topology>
    </subcellularLocation>
</comment>
<evidence type="ECO:0000259" key="4">
    <source>
        <dbReference type="PROSITE" id="PS50969"/>
    </source>
</evidence>
<dbReference type="SUPFAM" id="SSF56784">
    <property type="entry name" value="HAD-like"/>
    <property type="match status" value="1"/>
</dbReference>
<comment type="subunit">
    <text evidence="1">Component of the TIM23 complex.</text>
</comment>
<comment type="function">
    <text evidence="1">Essential component of the TIM23 complex, a complex that mediates the translocation of transit peptide-containing proteins across the mitochondrial inner membrane.</text>
</comment>
<feature type="domain" description="FCP1 homology" evidence="4">
    <location>
        <begin position="82"/>
        <end position="261"/>
    </location>
</feature>
<evidence type="ECO:0000256" key="3">
    <source>
        <dbReference type="SAM" id="SignalP"/>
    </source>
</evidence>
<dbReference type="GO" id="GO:0005744">
    <property type="term" value="C:TIM23 mitochondrial import inner membrane translocase complex"/>
    <property type="evidence" value="ECO:0007669"/>
    <property type="project" value="UniProtKB-UniRule"/>
</dbReference>
<dbReference type="Gene3D" id="3.40.50.1000">
    <property type="entry name" value="HAD superfamily/HAD-like"/>
    <property type="match status" value="1"/>
</dbReference>
<dbReference type="EMBL" id="NCVQ01000003">
    <property type="protein sequence ID" value="PWZ39817.1"/>
    <property type="molecule type" value="Genomic_DNA"/>
</dbReference>
<keyword evidence="1" id="KW-0653">Protein transport</keyword>
<name>A0A3L6FYG6_MAIZE</name>
<dbReference type="PROSITE" id="PS50969">
    <property type="entry name" value="FCP1"/>
    <property type="match status" value="1"/>
</dbReference>
<evidence type="ECO:0000256" key="1">
    <source>
        <dbReference type="RuleBase" id="RU365079"/>
    </source>
</evidence>
<evidence type="ECO:0000256" key="2">
    <source>
        <dbReference type="SAM" id="MobiDB-lite"/>
    </source>
</evidence>
<evidence type="ECO:0000313" key="6">
    <source>
        <dbReference type="Proteomes" id="UP000251960"/>
    </source>
</evidence>
<evidence type="ECO:0000313" key="5">
    <source>
        <dbReference type="EMBL" id="PWZ39817.1"/>
    </source>
</evidence>
<comment type="similarity">
    <text evidence="1">Belongs to the TIM50 family.</text>
</comment>
<dbReference type="Pfam" id="PF03031">
    <property type="entry name" value="NIF"/>
    <property type="match status" value="1"/>
</dbReference>
<keyword evidence="1" id="KW-0496">Mitochondrion</keyword>
<dbReference type="Proteomes" id="UP000251960">
    <property type="component" value="Chromosome 2"/>
</dbReference>
<dbReference type="InterPro" id="IPR050365">
    <property type="entry name" value="TIM50"/>
</dbReference>
<proteinExistence type="inferred from homology"/>
<feature type="chain" id="PRO_5018157783" description="Mitochondrial import inner membrane translocase subunit TIM50" evidence="3">
    <location>
        <begin position="22"/>
        <end position="303"/>
    </location>
</feature>
<keyword evidence="3" id="KW-0732">Signal</keyword>
<dbReference type="InterPro" id="IPR004274">
    <property type="entry name" value="FCP1_dom"/>
</dbReference>
<feature type="compositionally biased region" description="Basic and acidic residues" evidence="2">
    <location>
        <begin position="28"/>
        <end position="44"/>
    </location>
</feature>
<dbReference type="SMART" id="SM00577">
    <property type="entry name" value="CPDc"/>
    <property type="match status" value="1"/>
</dbReference>
<keyword evidence="1" id="KW-0811">Translocation</keyword>
<dbReference type="InterPro" id="IPR036412">
    <property type="entry name" value="HAD-like_sf"/>
</dbReference>
<dbReference type="AlphaFoldDB" id="A0A3L6FYG6"/>
<accession>A0A3L6FYG6</accession>
<feature type="signal peptide" evidence="3">
    <location>
        <begin position="1"/>
        <end position="21"/>
    </location>
</feature>
<dbReference type="InterPro" id="IPR023214">
    <property type="entry name" value="HAD_sf"/>
</dbReference>
<dbReference type="ExpressionAtlas" id="A0A3L6FYG6">
    <property type="expression patterns" value="baseline and differential"/>
</dbReference>
<keyword evidence="1" id="KW-0809">Transit peptide</keyword>
<comment type="caution">
    <text evidence="5">The sequence shown here is derived from an EMBL/GenBank/DDBJ whole genome shotgun (WGS) entry which is preliminary data.</text>
</comment>
<organism evidence="5 6">
    <name type="scientific">Zea mays</name>
    <name type="common">Maize</name>
    <dbReference type="NCBI Taxonomy" id="4577"/>
    <lineage>
        <taxon>Eukaryota</taxon>
        <taxon>Viridiplantae</taxon>
        <taxon>Streptophyta</taxon>
        <taxon>Embryophyta</taxon>
        <taxon>Tracheophyta</taxon>
        <taxon>Spermatophyta</taxon>
        <taxon>Magnoliopsida</taxon>
        <taxon>Liliopsida</taxon>
        <taxon>Poales</taxon>
        <taxon>Poaceae</taxon>
        <taxon>PACMAD clade</taxon>
        <taxon>Panicoideae</taxon>
        <taxon>Andropogonodae</taxon>
        <taxon>Andropogoneae</taxon>
        <taxon>Tripsacinae</taxon>
        <taxon>Zea</taxon>
    </lineage>
</organism>
<dbReference type="PANTHER" id="PTHR12210">
    <property type="entry name" value="DULLARD PROTEIN PHOSPHATASE"/>
    <property type="match status" value="1"/>
</dbReference>
<dbReference type="GO" id="GO:0015031">
    <property type="term" value="P:protein transport"/>
    <property type="evidence" value="ECO:0007669"/>
    <property type="project" value="UniProtKB-KW"/>
</dbReference>
<protein>
    <recommendedName>
        <fullName evidence="1">Mitochondrial import inner membrane translocase subunit TIM50</fullName>
    </recommendedName>
</protein>
<dbReference type="FunFam" id="3.40.50.1000:FF:000257">
    <property type="entry name" value="Haloacid dehalogenase-like hydrolase (HAD) superfamily protein"/>
    <property type="match status" value="1"/>
</dbReference>